<reference evidence="3" key="1">
    <citation type="submission" date="2018-03" db="EMBL/GenBank/DDBJ databases">
        <title>Genome sequencing of Melaminivora sp. strain SC2-7.</title>
        <authorList>
            <person name="Kim S.-J."/>
            <person name="Heo J."/>
            <person name="Ahn J.-H."/>
            <person name="Kwon S.-W."/>
        </authorList>
    </citation>
    <scope>NUCLEOTIDE SEQUENCE [LARGE SCALE GENOMIC DNA]</scope>
    <source>
        <strain evidence="3">SC2-7</strain>
    </source>
</reference>
<keyword evidence="3" id="KW-1185">Reference proteome</keyword>
<feature type="region of interest" description="Disordered" evidence="1">
    <location>
        <begin position="1"/>
        <end position="21"/>
    </location>
</feature>
<dbReference type="EMBL" id="CP027792">
    <property type="protein sequence ID" value="AVP58319.1"/>
    <property type="molecule type" value="Genomic_DNA"/>
</dbReference>
<feature type="region of interest" description="Disordered" evidence="1">
    <location>
        <begin position="70"/>
        <end position="98"/>
    </location>
</feature>
<accession>A0A2P1NMN8</accession>
<name>A0A2P1NMN8_9BURK</name>
<organism evidence="2 3">
    <name type="scientific">Pulveribacter suum</name>
    <dbReference type="NCBI Taxonomy" id="2116657"/>
    <lineage>
        <taxon>Bacteria</taxon>
        <taxon>Pseudomonadati</taxon>
        <taxon>Pseudomonadota</taxon>
        <taxon>Betaproteobacteria</taxon>
        <taxon>Burkholderiales</taxon>
        <taxon>Comamonadaceae</taxon>
        <taxon>Pulveribacter</taxon>
    </lineage>
</organism>
<dbReference type="RefSeq" id="WP_106846867.1">
    <property type="nucleotide sequence ID" value="NZ_CP027792.1"/>
</dbReference>
<evidence type="ECO:0000256" key="1">
    <source>
        <dbReference type="SAM" id="MobiDB-lite"/>
    </source>
</evidence>
<gene>
    <name evidence="2" type="ORF">C7H73_12020</name>
</gene>
<dbReference type="OrthoDB" id="8904333at2"/>
<dbReference type="Proteomes" id="UP000241829">
    <property type="component" value="Chromosome"/>
</dbReference>
<evidence type="ECO:0000313" key="2">
    <source>
        <dbReference type="EMBL" id="AVP58319.1"/>
    </source>
</evidence>
<proteinExistence type="predicted"/>
<dbReference type="KEGG" id="melm:C7H73_12020"/>
<sequence>MIFLKTETGQQALKERHGTSLSPRQRSAFILFDGKRTVEQVLSATAPMGITMDDVQSMLDQGLLHASASAGGGTPAGVNGAAQSAGGDEQAGTRSSTERYQEAYPIAIELTAGLGLRGFRLNLAVEGTTSYDELAQLAPRLREAVGEAKYARLGRALFD</sequence>
<evidence type="ECO:0000313" key="3">
    <source>
        <dbReference type="Proteomes" id="UP000241829"/>
    </source>
</evidence>
<protein>
    <submittedName>
        <fullName evidence="2">Uncharacterized protein</fullName>
    </submittedName>
</protein>
<dbReference type="AlphaFoldDB" id="A0A2P1NMN8"/>